<dbReference type="EMBL" id="HACG01053114">
    <property type="protein sequence ID" value="CEK99985.1"/>
    <property type="molecule type" value="Transcribed_RNA"/>
</dbReference>
<gene>
    <name evidence="2" type="primary">ORF222587</name>
</gene>
<organism evidence="2">
    <name type="scientific">Arion vulgaris</name>
    <dbReference type="NCBI Taxonomy" id="1028688"/>
    <lineage>
        <taxon>Eukaryota</taxon>
        <taxon>Metazoa</taxon>
        <taxon>Spiralia</taxon>
        <taxon>Lophotrochozoa</taxon>
        <taxon>Mollusca</taxon>
        <taxon>Gastropoda</taxon>
        <taxon>Heterobranchia</taxon>
        <taxon>Euthyneura</taxon>
        <taxon>Panpulmonata</taxon>
        <taxon>Eupulmonata</taxon>
        <taxon>Stylommatophora</taxon>
        <taxon>Helicina</taxon>
        <taxon>Arionoidea</taxon>
        <taxon>Arionidae</taxon>
        <taxon>Arion</taxon>
    </lineage>
</organism>
<protein>
    <submittedName>
        <fullName evidence="2">Uncharacterized protein</fullName>
    </submittedName>
</protein>
<evidence type="ECO:0000313" key="2">
    <source>
        <dbReference type="EMBL" id="CEK99985.1"/>
    </source>
</evidence>
<proteinExistence type="predicted"/>
<evidence type="ECO:0000256" key="1">
    <source>
        <dbReference type="SAM" id="MobiDB-lite"/>
    </source>
</evidence>
<reference evidence="2" key="1">
    <citation type="submission" date="2014-12" db="EMBL/GenBank/DDBJ databases">
        <title>Insight into the proteome of Arion vulgaris.</title>
        <authorList>
            <person name="Aradska J."/>
            <person name="Bulat T."/>
            <person name="Smidak R."/>
            <person name="Sarate P."/>
            <person name="Gangsoo J."/>
            <person name="Sialana F."/>
            <person name="Bilban M."/>
            <person name="Lubec G."/>
        </authorList>
    </citation>
    <scope>NUCLEOTIDE SEQUENCE</scope>
    <source>
        <tissue evidence="2">Skin</tissue>
    </source>
</reference>
<name>A0A0B7C6C2_9EUPU</name>
<feature type="non-terminal residue" evidence="2">
    <location>
        <position position="1"/>
    </location>
</feature>
<feature type="region of interest" description="Disordered" evidence="1">
    <location>
        <begin position="1"/>
        <end position="26"/>
    </location>
</feature>
<accession>A0A0B7C6C2</accession>
<dbReference type="AlphaFoldDB" id="A0A0B7C6C2"/>
<sequence length="74" mass="8574">RRDVEVKRNQTKSTGGGQEKPKSTDVDINRPYFLRLPCRADNLQGCVLEFLNTVYMCTSHRHTMTDKQCQTDIQ</sequence>